<feature type="non-terminal residue" evidence="1">
    <location>
        <position position="329"/>
    </location>
</feature>
<reference evidence="1" key="1">
    <citation type="submission" date="2024-09" db="EMBL/GenBank/DDBJ databases">
        <title>Black Yeasts Isolated from many extreme environments.</title>
        <authorList>
            <person name="Coleine C."/>
            <person name="Stajich J.E."/>
            <person name="Selbmann L."/>
        </authorList>
    </citation>
    <scope>NUCLEOTIDE SEQUENCE</scope>
    <source>
        <strain evidence="1">CCFEE 5737</strain>
    </source>
</reference>
<organism evidence="1 2">
    <name type="scientific">Coniosporium uncinatum</name>
    <dbReference type="NCBI Taxonomy" id="93489"/>
    <lineage>
        <taxon>Eukaryota</taxon>
        <taxon>Fungi</taxon>
        <taxon>Dikarya</taxon>
        <taxon>Ascomycota</taxon>
        <taxon>Pezizomycotina</taxon>
        <taxon>Dothideomycetes</taxon>
        <taxon>Dothideomycetes incertae sedis</taxon>
        <taxon>Coniosporium</taxon>
    </lineage>
</organism>
<evidence type="ECO:0000313" key="1">
    <source>
        <dbReference type="EMBL" id="KAK3071605.1"/>
    </source>
</evidence>
<dbReference type="EMBL" id="JAWDJW010004821">
    <property type="protein sequence ID" value="KAK3071605.1"/>
    <property type="molecule type" value="Genomic_DNA"/>
</dbReference>
<proteinExistence type="predicted"/>
<keyword evidence="2" id="KW-1185">Reference proteome</keyword>
<evidence type="ECO:0000313" key="2">
    <source>
        <dbReference type="Proteomes" id="UP001186974"/>
    </source>
</evidence>
<dbReference type="Proteomes" id="UP001186974">
    <property type="component" value="Unassembled WGS sequence"/>
</dbReference>
<name>A0ACC3DGL6_9PEZI</name>
<sequence length="329" mass="35701">MTRSEKADCVKLQHCSAHAHHAGKNIWAVATSESNPGLWQIATGGADGSIMLDDVALGPRADSSKSSEEFHLQSGIGSNSAIENNKGDAFRAYAFVDSTFLLVTTNEGHTLHLNRTEDDLSNTQKGRLLGTFDDLRGYAIAVGAPRLGLAFFAGASGIIRCYERSTNTVHYLDTVEPKIAALFSDIHMEEDSLPSVNLLVTRLGKAPVYYLISKSENPGLEVRGRVILDTMPAGVIITSFLRVPVSNNEEVFIMGTRSGSLCIMRFFMPRLQSLGEAEAINVKPAKSEINLDDGVHGKEAVTSLQWLRDDSDPTGRADYLLSVGRDGKF</sequence>
<comment type="caution">
    <text evidence="1">The sequence shown here is derived from an EMBL/GenBank/DDBJ whole genome shotgun (WGS) entry which is preliminary data.</text>
</comment>
<gene>
    <name evidence="1" type="ORF">LTS18_014826</name>
</gene>
<accession>A0ACC3DGL6</accession>
<protein>
    <submittedName>
        <fullName evidence="1">Uncharacterized protein</fullName>
    </submittedName>
</protein>